<keyword evidence="11 15" id="KW-0863">Zinc-finger</keyword>
<dbReference type="InterPro" id="IPR054477">
    <property type="entry name" value="LTN1_E3_ligase_6th"/>
</dbReference>
<evidence type="ECO:0000256" key="4">
    <source>
        <dbReference type="ARBA" id="ARBA00007997"/>
    </source>
</evidence>
<dbReference type="SMART" id="SM00184">
    <property type="entry name" value="RING"/>
    <property type="match status" value="1"/>
</dbReference>
<dbReference type="InterPro" id="IPR054476">
    <property type="entry name" value="Ltn1_N"/>
</dbReference>
<keyword evidence="19" id="KW-1185">Reference proteome</keyword>
<comment type="caution">
    <text evidence="18">The sequence shown here is derived from an EMBL/GenBank/DDBJ whole genome shotgun (WGS) entry which is preliminary data.</text>
</comment>
<gene>
    <name evidence="18" type="primary">rkr1</name>
    <name evidence="18" type="ORF">LOCC1_G007665</name>
</gene>
<dbReference type="EC" id="2.3.2.27" evidence="5 16"/>
<dbReference type="EMBL" id="QGMI01000562">
    <property type="protein sequence ID" value="TVY38906.1"/>
    <property type="molecule type" value="Genomic_DNA"/>
</dbReference>
<comment type="pathway">
    <text evidence="3 16">Protein modification; protein ubiquitination.</text>
</comment>
<protein>
    <recommendedName>
        <fullName evidence="6 16">E3 ubiquitin-protein ligase listerin</fullName>
        <ecNumber evidence="5 16">2.3.2.27</ecNumber>
    </recommendedName>
    <alternativeName>
        <fullName evidence="16">RING-type E3 ubiquitin transferase listerin</fullName>
    </alternativeName>
</protein>
<dbReference type="GO" id="GO:0043023">
    <property type="term" value="F:ribosomal large subunit binding"/>
    <property type="evidence" value="ECO:0007669"/>
    <property type="project" value="TreeGrafter"/>
</dbReference>
<proteinExistence type="inferred from homology"/>
<evidence type="ECO:0000313" key="19">
    <source>
        <dbReference type="Proteomes" id="UP000443090"/>
    </source>
</evidence>
<dbReference type="GO" id="GO:0016567">
    <property type="term" value="P:protein ubiquitination"/>
    <property type="evidence" value="ECO:0007669"/>
    <property type="project" value="UniProtKB-UniPathway"/>
</dbReference>
<dbReference type="Gene3D" id="3.30.40.10">
    <property type="entry name" value="Zinc/RING finger domain, C3HC4 (zinc finger)"/>
    <property type="match status" value="1"/>
</dbReference>
<dbReference type="GO" id="GO:0005829">
    <property type="term" value="C:cytosol"/>
    <property type="evidence" value="ECO:0007669"/>
    <property type="project" value="UniProtKB-SubCell"/>
</dbReference>
<organism evidence="18 19">
    <name type="scientific">Lachnellula occidentalis</name>
    <dbReference type="NCBI Taxonomy" id="215460"/>
    <lineage>
        <taxon>Eukaryota</taxon>
        <taxon>Fungi</taxon>
        <taxon>Dikarya</taxon>
        <taxon>Ascomycota</taxon>
        <taxon>Pezizomycotina</taxon>
        <taxon>Leotiomycetes</taxon>
        <taxon>Helotiales</taxon>
        <taxon>Lachnaceae</taxon>
        <taxon>Lachnellula</taxon>
    </lineage>
</organism>
<dbReference type="GO" id="GO:1990116">
    <property type="term" value="P:ribosome-associated ubiquitin-dependent protein catabolic process"/>
    <property type="evidence" value="ECO:0007669"/>
    <property type="project" value="UniProtKB-UniRule"/>
</dbReference>
<comment type="function">
    <text evidence="16">E3 ubiquitin-protein ligase. Component of the ribosome quality control complex (RQC), a ribosome-associated complex that mediates ubiquitination and extraction of incompletely synthesized nascent chains for proteasomal degradation.</text>
</comment>
<dbReference type="OrthoDB" id="6108at2759"/>
<evidence type="ECO:0000256" key="9">
    <source>
        <dbReference type="ARBA" id="ARBA00022723"/>
    </source>
</evidence>
<dbReference type="InterPro" id="IPR011989">
    <property type="entry name" value="ARM-like"/>
</dbReference>
<dbReference type="SMART" id="SM01197">
    <property type="entry name" value="FANCL_C"/>
    <property type="match status" value="1"/>
</dbReference>
<dbReference type="GO" id="GO:0008270">
    <property type="term" value="F:zinc ion binding"/>
    <property type="evidence" value="ECO:0007669"/>
    <property type="project" value="UniProtKB-KW"/>
</dbReference>
<evidence type="ECO:0000256" key="10">
    <source>
        <dbReference type="ARBA" id="ARBA00022737"/>
    </source>
</evidence>
<evidence type="ECO:0000256" key="3">
    <source>
        <dbReference type="ARBA" id="ARBA00004906"/>
    </source>
</evidence>
<dbReference type="SUPFAM" id="SSF57850">
    <property type="entry name" value="RING/U-box"/>
    <property type="match status" value="1"/>
</dbReference>
<sequence>MSKNQFKTAASSSRAALAPSTGFGAFGSTAAASKLSYLAELPNLNSISDPNLIVAFRGLRKPDTTTKLRSLSTITAYVEEQGALENGGVENPVLEAWVHFYPRLSIANDRRVREASHSLQAALLKAAGKRMVKYIPRIIGTWLAGCYDKDTLVSRAAQLGIETFLDTDEKMIQFWKRGQIQILEYAQEASQETPATLSDERNTAADDSMEVFHRVQCSSLSLVTNLLLKLKTDDIAACQSIYESYFSDKGIWSNAASPDSSLRRAACNILVACLEKQPTIVMENIESISTGYIAMALRESQSTTALLLLQTLEKLTARHPKVWDGPYRVSKEKFPSSFDILRRFVKKGSHSCPPKYWLSLQLLVHRLPSKILPSKADAALDFLTSLRKGIEGEPRQHLAQAWSSYFDIASVLVKNIPDIKDQNAVVKDRIVKLFDEYFSGESSVPTSALAGAYYILISNTNLGGSEECLLQHITSISNSLAQQIRKSLEVAAEDAEQHVRSQRHIIQMGHRWFLLLADILRLNNSQDHAKRFVIPSRQVSVTAIETIISEDGKAYSAAAIVEMVLRFAPVLVDDETKDSMEALVENHIPRLILSPSSRHLVSLLPVFGQLPNQLATFEKGWEATINYLVDVRPRNSTFVVLKGLIEYDAAAKLSRAHLGLQNLLLDANTRSLQGKSDAWPLIETAIKFDCFADTSISGLIQELLRHLNPKNYDLLSEKSEVALKTLECISAKRPRFLHQDQDTQIELITILLGLIETSDDAIAPRALKLKSDIDKIRPSTGPTEQNFMLRLIRNNLELDSEHPGLLFIETLVSQVTSVKESFGDSVSAVDFFPDIQKWSEALKAPLNLPPNPALGVMRPMAGAAFLAAPPFVDATLTVATEALPFSVLVRMALYTSKLVDDMDIVTRLPKDLLVEVLHSLLLTVELLSDRIDLLPDGRLPEGITDYDATSDLVSGKYLFPGIIAAHRWKPQNTAKPDGDIGRVVNSLCETLIQTARSASSSAYYASKAVNHLLTRVVDAHNCSVADCEAILTESGVVLLETKDTLTNIGILSGFNTNLAKSKVASNLCNKLVSSIVDASPQSEKTLGSLVLLNTALAIYDEEEDAIPVSTNRLVFAVRRILSWSEDLASTDSRLASEACHALQRLLPAIKDVYGTYWETALEFCISIWESDRNGELSDDIIPMVGMSLKLYSVLRKIQEPNDDLLEALSSNRNKLSQGLVHLLKLQRPPKNHKPLDFVDTVLLRELREISTDDLEDLSDFYLVMSSDNRKLQSAAFHILQSGIPSVQQQLSVDVLLEKRDAQLPDELLSLLLNSPSFDTYSDGQLREFPTDIRCYLLSWYLVYFSFSNASLKVQNDYADILKTEQVIDPLLVFLFDVMGHSAGAPLDLEKWGLTNTTWGYDLWDPVVDTDPERDMQWLLVNIWFMCLRYTPDLAKTWFLALKSKQTTLAVTNWTEKYFSPYFISEAKDVATKWDEAQEVSGDEKKIIVRVSKNSPNITVGYEIDELMMSIVMILPSNYPLDRVEVKGVNRVAVKESTWNGWMRTIQGATMFNNGTVADGLTVFKKNIFAALKGQTECSICYSIISSDKRMPDKRCQTCKNLFHANCLFKWFASSNASTCPMCRQPFGYAASSVAQRVRDNLGA</sequence>
<dbReference type="InterPro" id="IPR013083">
    <property type="entry name" value="Znf_RING/FYVE/PHD"/>
</dbReference>
<dbReference type="Pfam" id="PF23280">
    <property type="entry name" value="TPR_26"/>
    <property type="match status" value="1"/>
</dbReference>
<keyword evidence="8 16" id="KW-0808">Transferase</keyword>
<comment type="function">
    <text evidence="14">E3 ubiquitin-protein ligase component of the ribosome quality control complex (RQC), a ribosome-associated complex that mediates ubiquitination and extraction of incompletely synthesized nascent chains for proteasomal degradation. Mediates ubiquitination of proteins derived from mRNAs lacking stop codons (non-stop proteins) and other translation arrest products induced by poly-lysine sequences and tandem rare codons. Ubiquitination leads to CDC48 recruitment for extraction and degradation of the incomplete translation product. May indirectly play a role in chromatin function and transcription.</text>
</comment>
<dbReference type="InterPro" id="IPR054478">
    <property type="entry name" value="LTN1_UBC"/>
</dbReference>
<evidence type="ECO:0000256" key="15">
    <source>
        <dbReference type="PROSITE-ProRule" id="PRU00175"/>
    </source>
</evidence>
<evidence type="ECO:0000259" key="17">
    <source>
        <dbReference type="PROSITE" id="PS50089"/>
    </source>
</evidence>
<dbReference type="Gene3D" id="1.25.10.10">
    <property type="entry name" value="Leucine-rich Repeat Variant"/>
    <property type="match status" value="1"/>
</dbReference>
<dbReference type="PANTHER" id="PTHR12389">
    <property type="entry name" value="ZINC FINGER PROTEIN 294"/>
    <property type="match status" value="1"/>
</dbReference>
<accession>A0A8H8RSN6</accession>
<evidence type="ECO:0000256" key="16">
    <source>
        <dbReference type="RuleBase" id="RU367090"/>
    </source>
</evidence>
<keyword evidence="7" id="KW-0963">Cytoplasm</keyword>
<dbReference type="InterPro" id="IPR057030">
    <property type="entry name" value="TPR_Rkr-1"/>
</dbReference>
<dbReference type="FunFam" id="3.30.40.10:FF:000038">
    <property type="entry name" value="E3 ubiquitin-protein ligase listerin"/>
    <property type="match status" value="1"/>
</dbReference>
<evidence type="ECO:0000256" key="6">
    <source>
        <dbReference type="ARBA" id="ARBA00017157"/>
    </source>
</evidence>
<dbReference type="Pfam" id="PF23009">
    <property type="entry name" value="UBC_like"/>
    <property type="match status" value="1"/>
</dbReference>
<dbReference type="GO" id="GO:0072344">
    <property type="term" value="P:rescue of stalled ribosome"/>
    <property type="evidence" value="ECO:0007669"/>
    <property type="project" value="UniProtKB-UniRule"/>
</dbReference>
<dbReference type="GO" id="GO:1990112">
    <property type="term" value="C:RQC complex"/>
    <property type="evidence" value="ECO:0007669"/>
    <property type="project" value="UniProtKB-UniRule"/>
</dbReference>
<evidence type="ECO:0000256" key="8">
    <source>
        <dbReference type="ARBA" id="ARBA00022679"/>
    </source>
</evidence>
<evidence type="ECO:0000256" key="1">
    <source>
        <dbReference type="ARBA" id="ARBA00000900"/>
    </source>
</evidence>
<dbReference type="Pfam" id="PF22999">
    <property type="entry name" value="LTN1_E3_ligase_6th"/>
    <property type="match status" value="1"/>
</dbReference>
<dbReference type="SUPFAM" id="SSF48371">
    <property type="entry name" value="ARM repeat"/>
    <property type="match status" value="1"/>
</dbReference>
<evidence type="ECO:0000256" key="5">
    <source>
        <dbReference type="ARBA" id="ARBA00012483"/>
    </source>
</evidence>
<dbReference type="InterPro" id="IPR016024">
    <property type="entry name" value="ARM-type_fold"/>
</dbReference>
<dbReference type="CDD" id="cd16491">
    <property type="entry name" value="RING-CH-C4HC3_LTN1"/>
    <property type="match status" value="1"/>
</dbReference>
<evidence type="ECO:0000256" key="2">
    <source>
        <dbReference type="ARBA" id="ARBA00004514"/>
    </source>
</evidence>
<comment type="catalytic activity">
    <reaction evidence="1 16">
        <text>S-ubiquitinyl-[E2 ubiquitin-conjugating enzyme]-L-cysteine + [acceptor protein]-L-lysine = [E2 ubiquitin-conjugating enzyme]-L-cysteine + N(6)-ubiquitinyl-[acceptor protein]-L-lysine.</text>
        <dbReference type="EC" id="2.3.2.27"/>
    </reaction>
</comment>
<keyword evidence="9 16" id="KW-0479">Metal-binding</keyword>
<keyword evidence="10" id="KW-0677">Repeat</keyword>
<keyword evidence="12 16" id="KW-0833">Ubl conjugation pathway</keyword>
<dbReference type="InterPro" id="IPR001841">
    <property type="entry name" value="Znf_RING"/>
</dbReference>
<dbReference type="GO" id="GO:0061630">
    <property type="term" value="F:ubiquitin protein ligase activity"/>
    <property type="evidence" value="ECO:0007669"/>
    <property type="project" value="UniProtKB-UniRule"/>
</dbReference>
<comment type="subunit">
    <text evidence="16">Component of the ribosome quality control complex (RQC).</text>
</comment>
<name>A0A8H8RSN6_9HELO</name>
<dbReference type="InterPro" id="IPR039795">
    <property type="entry name" value="LTN1/Rkr1"/>
</dbReference>
<evidence type="ECO:0000256" key="13">
    <source>
        <dbReference type="ARBA" id="ARBA00022833"/>
    </source>
</evidence>
<reference evidence="18 19" key="1">
    <citation type="submission" date="2018-05" db="EMBL/GenBank/DDBJ databases">
        <title>Genome sequencing and assembly of the regulated plant pathogen Lachnellula willkommii and related sister species for the development of diagnostic species identification markers.</title>
        <authorList>
            <person name="Giroux E."/>
            <person name="Bilodeau G."/>
        </authorList>
    </citation>
    <scope>NUCLEOTIDE SEQUENCE [LARGE SCALE GENOMIC DNA]</scope>
    <source>
        <strain evidence="18 19">CBS 160.35</strain>
    </source>
</reference>
<evidence type="ECO:0000256" key="7">
    <source>
        <dbReference type="ARBA" id="ARBA00022490"/>
    </source>
</evidence>
<dbReference type="InterPro" id="IPR039804">
    <property type="entry name" value="RING-CH-C4HC3_LTN1"/>
</dbReference>
<evidence type="ECO:0000256" key="11">
    <source>
        <dbReference type="ARBA" id="ARBA00022771"/>
    </source>
</evidence>
<evidence type="ECO:0000256" key="12">
    <source>
        <dbReference type="ARBA" id="ARBA00022786"/>
    </source>
</evidence>
<evidence type="ECO:0000256" key="14">
    <source>
        <dbReference type="ARBA" id="ARBA00055150"/>
    </source>
</evidence>
<dbReference type="UniPathway" id="UPA00143"/>
<keyword evidence="13 16" id="KW-0862">Zinc</keyword>
<dbReference type="Pfam" id="PF13639">
    <property type="entry name" value="zf-RING_2"/>
    <property type="match status" value="1"/>
</dbReference>
<dbReference type="PANTHER" id="PTHR12389:SF0">
    <property type="entry name" value="E3 UBIQUITIN-PROTEIN LIGASE LISTERIN"/>
    <property type="match status" value="1"/>
</dbReference>
<comment type="similarity">
    <text evidence="4 16">Belongs to the LTN1 family.</text>
</comment>
<evidence type="ECO:0000313" key="18">
    <source>
        <dbReference type="EMBL" id="TVY38906.1"/>
    </source>
</evidence>
<dbReference type="PROSITE" id="PS50089">
    <property type="entry name" value="ZF_RING_2"/>
    <property type="match status" value="1"/>
</dbReference>
<comment type="subcellular location">
    <subcellularLocation>
        <location evidence="2">Cytoplasm</location>
        <location evidence="2">Cytosol</location>
    </subcellularLocation>
</comment>
<dbReference type="Pfam" id="PF22958">
    <property type="entry name" value="Ltn1_1st"/>
    <property type="match status" value="1"/>
</dbReference>
<dbReference type="Proteomes" id="UP000443090">
    <property type="component" value="Unassembled WGS sequence"/>
</dbReference>
<feature type="domain" description="RING-type" evidence="17">
    <location>
        <begin position="1577"/>
        <end position="1623"/>
    </location>
</feature>